<reference evidence="9" key="1">
    <citation type="submission" date="2016-10" db="EMBL/GenBank/DDBJ databases">
        <authorList>
            <person name="Varghese N."/>
            <person name="Submissions S."/>
        </authorList>
    </citation>
    <scope>NUCLEOTIDE SEQUENCE [LARGE SCALE GENOMIC DNA]</scope>
    <source>
        <strain evidence="9">LMG 26416</strain>
    </source>
</reference>
<dbReference type="EMBL" id="FOAJ01000003">
    <property type="protein sequence ID" value="SEK72327.1"/>
    <property type="molecule type" value="Genomic_DNA"/>
</dbReference>
<organism evidence="8 9">
    <name type="scientific">Paraburkholderia caballeronis</name>
    <dbReference type="NCBI Taxonomy" id="416943"/>
    <lineage>
        <taxon>Bacteria</taxon>
        <taxon>Pseudomonadati</taxon>
        <taxon>Pseudomonadota</taxon>
        <taxon>Betaproteobacteria</taxon>
        <taxon>Burkholderiales</taxon>
        <taxon>Burkholderiaceae</taxon>
        <taxon>Paraburkholderia</taxon>
    </lineage>
</organism>
<accession>A0A1H7JEK1</accession>
<feature type="domain" description="[2Fe-2S]-binding" evidence="7">
    <location>
        <begin position="77"/>
        <end position="150"/>
    </location>
</feature>
<name>A0A1H7JEK1_9BURK</name>
<dbReference type="InterPro" id="IPR036010">
    <property type="entry name" value="2Fe-2S_ferredoxin-like_sf"/>
</dbReference>
<evidence type="ECO:0000313" key="9">
    <source>
        <dbReference type="Proteomes" id="UP000199120"/>
    </source>
</evidence>
<keyword evidence="2" id="KW-0479">Metal-binding</keyword>
<keyword evidence="5" id="KW-0411">Iron-sulfur</keyword>
<dbReference type="InterPro" id="IPR036884">
    <property type="entry name" value="2Fe-2S-bd_dom_sf"/>
</dbReference>
<dbReference type="GO" id="GO:0051537">
    <property type="term" value="F:2 iron, 2 sulfur cluster binding"/>
    <property type="evidence" value="ECO:0007669"/>
    <property type="project" value="UniProtKB-KW"/>
</dbReference>
<dbReference type="InterPro" id="IPR001041">
    <property type="entry name" value="2Fe-2S_ferredoxin-type"/>
</dbReference>
<evidence type="ECO:0000313" key="8">
    <source>
        <dbReference type="EMBL" id="SEK72327.1"/>
    </source>
</evidence>
<dbReference type="PANTHER" id="PTHR44379">
    <property type="entry name" value="OXIDOREDUCTASE WITH IRON-SULFUR SUBUNIT"/>
    <property type="match status" value="1"/>
</dbReference>
<keyword evidence="3" id="KW-0560">Oxidoreductase</keyword>
<dbReference type="Pfam" id="PF01799">
    <property type="entry name" value="Fer2_2"/>
    <property type="match status" value="1"/>
</dbReference>
<dbReference type="Gene3D" id="3.10.20.30">
    <property type="match status" value="1"/>
</dbReference>
<keyword evidence="9" id="KW-1185">Reference proteome</keyword>
<dbReference type="STRING" id="416943.SAMN05445871_1922"/>
<dbReference type="AlphaFoldDB" id="A0A1H7JEK1"/>
<dbReference type="GO" id="GO:0016491">
    <property type="term" value="F:oxidoreductase activity"/>
    <property type="evidence" value="ECO:0007669"/>
    <property type="project" value="UniProtKB-KW"/>
</dbReference>
<evidence type="ECO:0000256" key="3">
    <source>
        <dbReference type="ARBA" id="ARBA00023002"/>
    </source>
</evidence>
<dbReference type="SUPFAM" id="SSF54292">
    <property type="entry name" value="2Fe-2S ferredoxin-like"/>
    <property type="match status" value="1"/>
</dbReference>
<proteinExistence type="predicted"/>
<dbReference type="RefSeq" id="WP_090544349.1">
    <property type="nucleotide sequence ID" value="NZ_FNSR01000001.1"/>
</dbReference>
<dbReference type="PANTHER" id="PTHR44379:SF5">
    <property type="entry name" value="OXIDOREDUCTASE WITH IRON-SULFUR SUBUNIT"/>
    <property type="match status" value="1"/>
</dbReference>
<evidence type="ECO:0000256" key="2">
    <source>
        <dbReference type="ARBA" id="ARBA00022723"/>
    </source>
</evidence>
<dbReference type="FunFam" id="1.10.150.120:FF:000003">
    <property type="entry name" value="Carbon monoxide dehydrogenase, small subunit"/>
    <property type="match status" value="1"/>
</dbReference>
<dbReference type="Gene3D" id="1.10.150.120">
    <property type="entry name" value="[2Fe-2S]-binding domain"/>
    <property type="match status" value="1"/>
</dbReference>
<dbReference type="SUPFAM" id="SSF47741">
    <property type="entry name" value="CO dehydrogenase ISP C-domain like"/>
    <property type="match status" value="1"/>
</dbReference>
<protein>
    <submittedName>
        <fullName evidence="8">Carbon monoxide dehydrogenase, small subunit</fullName>
    </submittedName>
</protein>
<evidence type="ECO:0000259" key="6">
    <source>
        <dbReference type="Pfam" id="PF00111"/>
    </source>
</evidence>
<feature type="domain" description="2Fe-2S ferredoxin-type" evidence="6">
    <location>
        <begin position="9"/>
        <end position="63"/>
    </location>
</feature>
<dbReference type="Pfam" id="PF00111">
    <property type="entry name" value="Fer2"/>
    <property type="match status" value="1"/>
</dbReference>
<sequence>MSNRTMVSFTLNGGQVDVVVEPRELLIHTLREKCQHTGPHIGCETSHCGACTVDFNGMSVKSCTLLTVQAEGAQVTTVEGLAQGGELHALQEGFMQEHGLQCGFCTPGMLMRAYRLLQENPNPTEEEIRYWMAGNLCRCTGYQNIVKAVQYASRKLRGEAPETSHPLIEAAATADAH</sequence>
<dbReference type="InterPro" id="IPR051452">
    <property type="entry name" value="Diverse_Oxidoreductases"/>
</dbReference>
<dbReference type="InterPro" id="IPR012675">
    <property type="entry name" value="Beta-grasp_dom_sf"/>
</dbReference>
<dbReference type="GO" id="GO:0046872">
    <property type="term" value="F:metal ion binding"/>
    <property type="evidence" value="ECO:0007669"/>
    <property type="project" value="UniProtKB-KW"/>
</dbReference>
<dbReference type="OrthoDB" id="9179439at2"/>
<dbReference type="Proteomes" id="UP000199120">
    <property type="component" value="Unassembled WGS sequence"/>
</dbReference>
<gene>
    <name evidence="8" type="ORF">SAMN05192542_103226</name>
</gene>
<dbReference type="InterPro" id="IPR002888">
    <property type="entry name" value="2Fe-2S-bd"/>
</dbReference>
<keyword evidence="4" id="KW-0408">Iron</keyword>
<evidence type="ECO:0000259" key="7">
    <source>
        <dbReference type="Pfam" id="PF01799"/>
    </source>
</evidence>
<evidence type="ECO:0000256" key="4">
    <source>
        <dbReference type="ARBA" id="ARBA00023004"/>
    </source>
</evidence>
<keyword evidence="1" id="KW-0001">2Fe-2S</keyword>
<evidence type="ECO:0000256" key="5">
    <source>
        <dbReference type="ARBA" id="ARBA00023014"/>
    </source>
</evidence>
<evidence type="ECO:0000256" key="1">
    <source>
        <dbReference type="ARBA" id="ARBA00022714"/>
    </source>
</evidence>